<sequence>MELRAFVAEAKKNTYPVSEGVTLPDGARELVYESGIFRYRDRYYGSTSFVGQEIVWQDGVPVWAMNYHGGIYERFRAHIDVPELIAFLKSVLREVPQGRPFRGLESFAQGNFVYHNQAHGPFPHFRGHEMIAWCGEARGPLSSRGSVLYRLVYHGGYVGDRGLG</sequence>
<dbReference type="Proteomes" id="UP000177573">
    <property type="component" value="Unassembled WGS sequence"/>
</dbReference>
<dbReference type="STRING" id="1798667.A3J08_04655"/>
<protein>
    <recommendedName>
        <fullName evidence="1">DUF5680 domain-containing protein</fullName>
    </recommendedName>
</protein>
<reference evidence="2 3" key="1">
    <citation type="journal article" date="2016" name="Nat. Commun.">
        <title>Thousands of microbial genomes shed light on interconnected biogeochemical processes in an aquifer system.</title>
        <authorList>
            <person name="Anantharaman K."/>
            <person name="Brown C.T."/>
            <person name="Hug L.A."/>
            <person name="Sharon I."/>
            <person name="Castelle C.J."/>
            <person name="Probst A.J."/>
            <person name="Thomas B.C."/>
            <person name="Singh A."/>
            <person name="Wilkins M.J."/>
            <person name="Karaoz U."/>
            <person name="Brodie E.L."/>
            <person name="Williams K.H."/>
            <person name="Hubbard S.S."/>
            <person name="Banfield J.F."/>
        </authorList>
    </citation>
    <scope>NUCLEOTIDE SEQUENCE [LARGE SCALE GENOMIC DNA]</scope>
</reference>
<gene>
    <name evidence="2" type="ORF">A3J08_04655</name>
</gene>
<feature type="domain" description="DUF5680" evidence="1">
    <location>
        <begin position="41"/>
        <end position="158"/>
    </location>
</feature>
<dbReference type="AlphaFoldDB" id="A0A1G2DK57"/>
<accession>A0A1G2DK57</accession>
<comment type="caution">
    <text evidence="2">The sequence shown here is derived from an EMBL/GenBank/DDBJ whole genome shotgun (WGS) entry which is preliminary data.</text>
</comment>
<evidence type="ECO:0000313" key="2">
    <source>
        <dbReference type="EMBL" id="OGZ13956.1"/>
    </source>
</evidence>
<evidence type="ECO:0000313" key="3">
    <source>
        <dbReference type="Proteomes" id="UP000177573"/>
    </source>
</evidence>
<dbReference type="InterPro" id="IPR043735">
    <property type="entry name" value="DUF5680"/>
</dbReference>
<evidence type="ECO:0000259" key="1">
    <source>
        <dbReference type="Pfam" id="PF18931"/>
    </source>
</evidence>
<name>A0A1G2DK57_9BACT</name>
<organism evidence="2 3">
    <name type="scientific">Candidatus Lloydbacteria bacterium RIFCSPLOWO2_02_FULL_51_11</name>
    <dbReference type="NCBI Taxonomy" id="1798667"/>
    <lineage>
        <taxon>Bacteria</taxon>
        <taxon>Candidatus Lloydiibacteriota</taxon>
    </lineage>
</organism>
<proteinExistence type="predicted"/>
<dbReference type="EMBL" id="MHLR01000036">
    <property type="protein sequence ID" value="OGZ13956.1"/>
    <property type="molecule type" value="Genomic_DNA"/>
</dbReference>
<dbReference type="Pfam" id="PF18931">
    <property type="entry name" value="DUF5680"/>
    <property type="match status" value="1"/>
</dbReference>